<organism evidence="6">
    <name type="scientific">freshwater metagenome</name>
    <dbReference type="NCBI Taxonomy" id="449393"/>
    <lineage>
        <taxon>unclassified sequences</taxon>
        <taxon>metagenomes</taxon>
        <taxon>ecological metagenomes</taxon>
    </lineage>
</organism>
<sequence length="156" mass="17730">MRGDPKVIEILNDVLTAELTAINQYFIHAKMCENWGYRRLADHVRHESIDEMKHADQVIDRILFLEGVPNMQRLNPVRVGETVPEQFESDLQLEYTAIARLNDGIASCVTAGDNATRHLLEEILVSEEEHADWLETQIGLIGQLGEAGYLAQQLYD</sequence>
<dbReference type="InterPro" id="IPR009078">
    <property type="entry name" value="Ferritin-like_SF"/>
</dbReference>
<keyword evidence="4" id="KW-0408">Iron</keyword>
<dbReference type="InterPro" id="IPR008331">
    <property type="entry name" value="Ferritin_DPS_dom"/>
</dbReference>
<gene>
    <name evidence="6" type="ORF">UFOPK1493_03660</name>
</gene>
<accession>A0A6J6FNZ2</accession>
<reference evidence="6" key="1">
    <citation type="submission" date="2020-05" db="EMBL/GenBank/DDBJ databases">
        <authorList>
            <person name="Chiriac C."/>
            <person name="Salcher M."/>
            <person name="Ghai R."/>
            <person name="Kavagutti S V."/>
        </authorList>
    </citation>
    <scope>NUCLEOTIDE SEQUENCE</scope>
</reference>
<dbReference type="PRINTS" id="PR00601">
    <property type="entry name" value="BACFERRITIN"/>
</dbReference>
<dbReference type="PANTHER" id="PTHR30295:SF0">
    <property type="entry name" value="BACTERIOFERRITIN"/>
    <property type="match status" value="1"/>
</dbReference>
<dbReference type="PROSITE" id="PS00549">
    <property type="entry name" value="BACTERIOFERRITIN"/>
    <property type="match status" value="1"/>
</dbReference>
<dbReference type="NCBIfam" id="TIGR00754">
    <property type="entry name" value="bfr"/>
    <property type="match status" value="1"/>
</dbReference>
<dbReference type="GO" id="GO:0004322">
    <property type="term" value="F:ferroxidase activity"/>
    <property type="evidence" value="ECO:0007669"/>
    <property type="project" value="TreeGrafter"/>
</dbReference>
<keyword evidence="1" id="KW-0409">Iron storage</keyword>
<dbReference type="EMBL" id="CAEZSR010000218">
    <property type="protein sequence ID" value="CAB4589419.1"/>
    <property type="molecule type" value="Genomic_DNA"/>
</dbReference>
<evidence type="ECO:0000313" key="6">
    <source>
        <dbReference type="EMBL" id="CAB4589419.1"/>
    </source>
</evidence>
<evidence type="ECO:0000256" key="3">
    <source>
        <dbReference type="ARBA" id="ARBA00022723"/>
    </source>
</evidence>
<dbReference type="CDD" id="cd00907">
    <property type="entry name" value="Bacterioferritin"/>
    <property type="match status" value="1"/>
</dbReference>
<dbReference type="Gene3D" id="1.20.1260.10">
    <property type="match status" value="1"/>
</dbReference>
<protein>
    <submittedName>
        <fullName evidence="6">Unannotated protein</fullName>
    </submittedName>
</protein>
<evidence type="ECO:0000256" key="4">
    <source>
        <dbReference type="ARBA" id="ARBA00023004"/>
    </source>
</evidence>
<dbReference type="PIRSF" id="PIRSF002560">
    <property type="entry name" value="Bacterioferritin"/>
    <property type="match status" value="1"/>
</dbReference>
<dbReference type="PANTHER" id="PTHR30295">
    <property type="entry name" value="BACTERIOFERRITIN"/>
    <property type="match status" value="1"/>
</dbReference>
<dbReference type="InterPro" id="IPR012347">
    <property type="entry name" value="Ferritin-like"/>
</dbReference>
<dbReference type="FunFam" id="1.20.1260.10:FF:000005">
    <property type="entry name" value="Bacterioferritin"/>
    <property type="match status" value="1"/>
</dbReference>
<proteinExistence type="predicted"/>
<dbReference type="InterPro" id="IPR002024">
    <property type="entry name" value="Bacterioferritin"/>
</dbReference>
<dbReference type="GO" id="GO:0006826">
    <property type="term" value="P:iron ion transport"/>
    <property type="evidence" value="ECO:0007669"/>
    <property type="project" value="InterPro"/>
</dbReference>
<dbReference type="PROSITE" id="PS50905">
    <property type="entry name" value="FERRITIN_LIKE"/>
    <property type="match status" value="1"/>
</dbReference>
<dbReference type="Pfam" id="PF00210">
    <property type="entry name" value="Ferritin"/>
    <property type="match status" value="1"/>
</dbReference>
<feature type="domain" description="Ferritin-like diiron" evidence="5">
    <location>
        <begin position="1"/>
        <end position="145"/>
    </location>
</feature>
<name>A0A6J6FNZ2_9ZZZZ</name>
<dbReference type="GO" id="GO:0008199">
    <property type="term" value="F:ferric iron binding"/>
    <property type="evidence" value="ECO:0007669"/>
    <property type="project" value="InterPro"/>
</dbReference>
<keyword evidence="3" id="KW-0479">Metal-binding</keyword>
<dbReference type="AlphaFoldDB" id="A0A6J6FNZ2"/>
<evidence type="ECO:0000256" key="2">
    <source>
        <dbReference type="ARBA" id="ARBA00022617"/>
    </source>
</evidence>
<dbReference type="SUPFAM" id="SSF47240">
    <property type="entry name" value="Ferritin-like"/>
    <property type="match status" value="1"/>
</dbReference>
<evidence type="ECO:0000259" key="5">
    <source>
        <dbReference type="PROSITE" id="PS50905"/>
    </source>
</evidence>
<evidence type="ECO:0000256" key="1">
    <source>
        <dbReference type="ARBA" id="ARBA00022434"/>
    </source>
</evidence>
<dbReference type="GO" id="GO:0020037">
    <property type="term" value="F:heme binding"/>
    <property type="evidence" value="ECO:0007669"/>
    <property type="project" value="TreeGrafter"/>
</dbReference>
<keyword evidence="2" id="KW-0349">Heme</keyword>
<dbReference type="InterPro" id="IPR009040">
    <property type="entry name" value="Ferritin-like_diiron"/>
</dbReference>
<dbReference type="GO" id="GO:0006879">
    <property type="term" value="P:intracellular iron ion homeostasis"/>
    <property type="evidence" value="ECO:0007669"/>
    <property type="project" value="UniProtKB-KW"/>
</dbReference>
<dbReference type="GO" id="GO:0005829">
    <property type="term" value="C:cytosol"/>
    <property type="evidence" value="ECO:0007669"/>
    <property type="project" value="TreeGrafter"/>
</dbReference>